<dbReference type="Gene3D" id="3.20.20.80">
    <property type="entry name" value="Glycosidases"/>
    <property type="match status" value="1"/>
</dbReference>
<name>A0A2U3PGS9_9MYCO</name>
<gene>
    <name evidence="1" type="ORF">MNAB215_5193</name>
</gene>
<evidence type="ECO:0008006" key="3">
    <source>
        <dbReference type="Google" id="ProtNLM"/>
    </source>
</evidence>
<sequence>MVIARLFDRIRLLSDRRAEEDLPRPRGGLPPLSMARSFRCPPTLYTGLLVLPVLVGFTWAPAPRTPDPAPMEPAAVSHYFHSAAAERQTPRKVFAHYMTSFPISIDNKGADQDYYATQYLTVHGEKGIHAAYGGYLRDRPLPRPVSDRADWQLADVETEIGQAKSVGIDGFAVDVIALRASSNVVDRMLKAASVAGDFDILVTADVTGPLGAMDPEAFAAEIAPYLVAPGAFHLADGRPVLGAFAAERKPTSWWTSVLNILRTQFNAPAAFVPTFLDVADSPENFAPFSYGFSMWGGRSPSEMADHDTGRGSPVDVIRRTHQLGKLWMQPVAFQDARPRSGVFEESDNSLTNRLSWQLADQQRAEWVQLITWNDYSESTAMAPSVAHGWRILDMNAYDITGFKTGAVPAVDRDALFVSFRDQPVSATPRYPETSLTRVVPSSAPPRDTVEVVAFATAPAQVSVRAGSQVHSCDVAEGRTICTFPLTLGSFSATMTRAGAEVATAQSNADITETPYTQDLQYRVVGGLR</sequence>
<dbReference type="Proteomes" id="UP000240424">
    <property type="component" value="Unassembled WGS sequence"/>
</dbReference>
<accession>A0A2U3PGS9</accession>
<dbReference type="Pfam" id="PF03659">
    <property type="entry name" value="Glyco_hydro_71"/>
    <property type="match status" value="1"/>
</dbReference>
<dbReference type="GO" id="GO:0051118">
    <property type="term" value="F:glucan endo-1,3-alpha-glucosidase activity"/>
    <property type="evidence" value="ECO:0007669"/>
    <property type="project" value="InterPro"/>
</dbReference>
<evidence type="ECO:0000313" key="1">
    <source>
        <dbReference type="EMBL" id="SPM42972.1"/>
    </source>
</evidence>
<reference evidence="1 2" key="1">
    <citation type="submission" date="2017-01" db="EMBL/GenBank/DDBJ databases">
        <authorList>
            <consortium name="Urmite Genomes"/>
        </authorList>
    </citation>
    <scope>NUCLEOTIDE SEQUENCE [LARGE SCALE GENOMIC DNA]</scope>
    <source>
        <strain evidence="1 2">AB215</strain>
    </source>
</reference>
<dbReference type="InterPro" id="IPR005197">
    <property type="entry name" value="Glyco_hydro_71"/>
</dbReference>
<proteinExistence type="predicted"/>
<dbReference type="OrthoDB" id="976137at2"/>
<dbReference type="STRING" id="1841861.GCA_900157365_03513"/>
<dbReference type="AlphaFoldDB" id="A0A2U3PGS9"/>
<dbReference type="RefSeq" id="WP_083746258.1">
    <property type="nucleotide sequence ID" value="NZ_FUEZ01000004.1"/>
</dbReference>
<evidence type="ECO:0000313" key="2">
    <source>
        <dbReference type="Proteomes" id="UP000240424"/>
    </source>
</evidence>
<keyword evidence="2" id="KW-1185">Reference proteome</keyword>
<organism evidence="1 2">
    <name type="scientific">Mycobacterium numidiamassiliense</name>
    <dbReference type="NCBI Taxonomy" id="1841861"/>
    <lineage>
        <taxon>Bacteria</taxon>
        <taxon>Bacillati</taxon>
        <taxon>Actinomycetota</taxon>
        <taxon>Actinomycetes</taxon>
        <taxon>Mycobacteriales</taxon>
        <taxon>Mycobacteriaceae</taxon>
        <taxon>Mycobacterium</taxon>
    </lineage>
</organism>
<dbReference type="EMBL" id="FUEZ01000004">
    <property type="protein sequence ID" value="SPM42972.1"/>
    <property type="molecule type" value="Genomic_DNA"/>
</dbReference>
<protein>
    <recommendedName>
        <fullName evidence="3">Glycosyl hydrolase family 71</fullName>
    </recommendedName>
</protein>